<proteinExistence type="predicted"/>
<protein>
    <submittedName>
        <fullName evidence="1">Uncharacterized protein</fullName>
    </submittedName>
</protein>
<sequence length="40" mass="4567">MKYENGAMHFHISYYETQIAHPEKCKKKAGSKLPALTIMA</sequence>
<evidence type="ECO:0000313" key="2">
    <source>
        <dbReference type="Proteomes" id="UP000030302"/>
    </source>
</evidence>
<dbReference type="AlphaFoldDB" id="A0A0A1FFC4"/>
<dbReference type="EMBL" id="CP009962">
    <property type="protein sequence ID" value="AIY42354.1"/>
    <property type="molecule type" value="Genomic_DNA"/>
</dbReference>
<name>A0A0A1FFC4_9BURK</name>
<accession>A0A0A1FFC4</accession>
<reference evidence="2" key="1">
    <citation type="journal article" date="2014" name="Soil Biol. Biochem.">
        <title>Structure and function of bacterial communities in ageing soils: Insights from the Mendocino ecological staircase.</title>
        <authorList>
            <person name="Uroz S."/>
            <person name="Tech J.J."/>
            <person name="Sawaya N.A."/>
            <person name="Frey-Klett P."/>
            <person name="Leveau J.H.J."/>
        </authorList>
    </citation>
    <scope>NUCLEOTIDE SEQUENCE [LARGE SCALE GENOMIC DNA]</scope>
    <source>
        <strain evidence="2">Cal35</strain>
    </source>
</reference>
<dbReference type="Proteomes" id="UP000030302">
    <property type="component" value="Chromosome"/>
</dbReference>
<keyword evidence="2" id="KW-1185">Reference proteome</keyword>
<organism evidence="1 2">
    <name type="scientific">Collimonas arenae</name>
    <dbReference type="NCBI Taxonomy" id="279058"/>
    <lineage>
        <taxon>Bacteria</taxon>
        <taxon>Pseudomonadati</taxon>
        <taxon>Pseudomonadota</taxon>
        <taxon>Betaproteobacteria</taxon>
        <taxon>Burkholderiales</taxon>
        <taxon>Oxalobacteraceae</taxon>
        <taxon>Collimonas</taxon>
    </lineage>
</organism>
<evidence type="ECO:0000313" key="1">
    <source>
        <dbReference type="EMBL" id="AIY42354.1"/>
    </source>
</evidence>
<dbReference type="HOGENOM" id="CLU_3287858_0_0_4"/>
<gene>
    <name evidence="1" type="ORF">LT85_3196</name>
</gene>
<dbReference type="KEGG" id="care:LT85_3196"/>
<dbReference type="RefSeq" id="WP_301280468.1">
    <property type="nucleotide sequence ID" value="NZ_CP009962.1"/>
</dbReference>